<evidence type="ECO:0000259" key="6">
    <source>
        <dbReference type="Pfam" id="PF01368"/>
    </source>
</evidence>
<evidence type="ECO:0000259" key="7">
    <source>
        <dbReference type="Pfam" id="PF02272"/>
    </source>
</evidence>
<dbReference type="OrthoDB" id="9809852at2"/>
<dbReference type="InterPro" id="IPR038763">
    <property type="entry name" value="DHH_sf"/>
</dbReference>
<dbReference type="Gene3D" id="3.90.1640.30">
    <property type="match status" value="1"/>
</dbReference>
<comment type="caution">
    <text evidence="9">The sequence shown here is derived from an EMBL/GenBank/DDBJ whole genome shotgun (WGS) entry which is preliminary data.</text>
</comment>
<dbReference type="InterPro" id="IPR003156">
    <property type="entry name" value="DHHA1_dom"/>
</dbReference>
<dbReference type="Pfam" id="PF02272">
    <property type="entry name" value="DHHA1"/>
    <property type="match status" value="1"/>
</dbReference>
<dbReference type="Pfam" id="PF01368">
    <property type="entry name" value="DHH"/>
    <property type="match status" value="1"/>
</dbReference>
<accession>A0A6N7IQ68</accession>
<keyword evidence="5 9" id="KW-0269">Exonuclease</keyword>
<name>A0A6N7IQ68_9FIRM</name>
<dbReference type="NCBIfam" id="TIGR00644">
    <property type="entry name" value="recJ"/>
    <property type="match status" value="1"/>
</dbReference>
<proteinExistence type="inferred from homology"/>
<sequence length="973" mass="106382">MVSFYNLIGVDWMQNMVKKKWRLKEADPLLQFILARDLGISPLTARLLITRGVCTVEDARIFLKGTLEHTGDPFLLAGMERAVERILAAVKQGEKVLVYGDYDVDGVTATALLVKVLERLGTRVDYYIPNRFTEGYGLHGEALRRAGEEGYRLLVTVDCGISAVAEVEEARSAGGPEIIITDHHQVPEEIPGALAVINPRRKDCTYPFKDLAGVGVALKLAQALLKAAGEGKNAWHDYLDLACLGTVADIVPLTGENRLLVKYGLSKLAATGSPGLKALMQVSGIRPENMGVRDVGFGLAPRLNAAGRMGDPRRAVELLLCRDEHRAAELAAELDRHNRERQQVESRILADALGMIDGEGYARDRVVVLASPAWHPGVTGIVASRLAESLYRPVLLVALDGEEGRGSGRSIPGFHLYRALQHCREYLTTFGGHAGAAGFSLPAGHIDALRESINQYALSLIPPDLMVPVLEVDARVSLEDISVQLVNELAMLSPHGHGNPEPLLSCLGVSVISCREVGRDGSHLKLLVKENGILRDGIGFHLGGHLDNLAAGEALDMAFVPSLDHWNGTVRVQLEIKDLRCTGDLKAVSPNGEGRLLPDRAKGHFLDTLFKEAGDYLPRAAPLLFLPAFVQRKLVEYEQKGYGAGLPLHYHPSLFLCTSAGQPGLEIISGATCAAAEEGLDSRMAAHEPEFSCRPVDCRGRPERPSWLAGLADGGEPALVVVSSPHRAVELATYLRRICSGPGKKVAFCHSWLPPEQRTMVKELFTGGQINVVLATPDMVFTLSEAGPGRMVVYHLPYDHGDWEMIRKAAHRGKVDYVYLPFGPDDHRQARAYLAALVPERDLLARLYALLRQGLGSPGSVPRKMPAGENGHRGEQQLFLYHLAGLLRRAGCPWARSFTVGMGLAVLTELELLQWSPDQYRPVPRRSGGREKIPLAASPTYRWLQELKERAIKWQKYALQAPADLLMECHPGF</sequence>
<keyword evidence="10" id="KW-1185">Reference proteome</keyword>
<dbReference type="AlphaFoldDB" id="A0A6N7IQ68"/>
<organism evidence="9 10">
    <name type="scientific">Desulfofundulus thermobenzoicus</name>
    <dbReference type="NCBI Taxonomy" id="29376"/>
    <lineage>
        <taxon>Bacteria</taxon>
        <taxon>Bacillati</taxon>
        <taxon>Bacillota</taxon>
        <taxon>Clostridia</taxon>
        <taxon>Eubacteriales</taxon>
        <taxon>Peptococcaceae</taxon>
        <taxon>Desulfofundulus</taxon>
    </lineage>
</organism>
<evidence type="ECO:0000259" key="8">
    <source>
        <dbReference type="Pfam" id="PF17768"/>
    </source>
</evidence>
<feature type="domain" description="RecJ OB" evidence="8">
    <location>
        <begin position="472"/>
        <end position="578"/>
    </location>
</feature>
<feature type="domain" description="DHHA1" evidence="7">
    <location>
        <begin position="365"/>
        <end position="456"/>
    </location>
</feature>
<dbReference type="Gene3D" id="3.10.310.30">
    <property type="match status" value="1"/>
</dbReference>
<dbReference type="Pfam" id="PF17768">
    <property type="entry name" value="RecJ_OB"/>
    <property type="match status" value="1"/>
</dbReference>
<dbReference type="Gene3D" id="3.40.50.300">
    <property type="entry name" value="P-loop containing nucleotide triphosphate hydrolases"/>
    <property type="match status" value="1"/>
</dbReference>
<dbReference type="InterPro" id="IPR041122">
    <property type="entry name" value="RecJ_OB"/>
</dbReference>
<feature type="domain" description="DDH" evidence="6">
    <location>
        <begin position="95"/>
        <end position="246"/>
    </location>
</feature>
<dbReference type="EMBL" id="WHYR01000017">
    <property type="protein sequence ID" value="MQL52172.1"/>
    <property type="molecule type" value="Genomic_DNA"/>
</dbReference>
<evidence type="ECO:0000256" key="4">
    <source>
        <dbReference type="ARBA" id="ARBA00022801"/>
    </source>
</evidence>
<evidence type="ECO:0000256" key="3">
    <source>
        <dbReference type="ARBA" id="ARBA00022722"/>
    </source>
</evidence>
<evidence type="ECO:0000313" key="9">
    <source>
        <dbReference type="EMBL" id="MQL52172.1"/>
    </source>
</evidence>
<dbReference type="SUPFAM" id="SSF52540">
    <property type="entry name" value="P-loop containing nucleoside triphosphate hydrolases"/>
    <property type="match status" value="1"/>
</dbReference>
<dbReference type="Proteomes" id="UP000441717">
    <property type="component" value="Unassembled WGS sequence"/>
</dbReference>
<evidence type="ECO:0000313" key="10">
    <source>
        <dbReference type="Proteomes" id="UP000441717"/>
    </source>
</evidence>
<reference evidence="9 10" key="1">
    <citation type="submission" date="2019-10" db="EMBL/GenBank/DDBJ databases">
        <title>Comparative genomics of sulfur disproportionating microorganisms.</title>
        <authorList>
            <person name="Ward L.M."/>
            <person name="Bertran E."/>
            <person name="Johnston D."/>
        </authorList>
    </citation>
    <scope>NUCLEOTIDE SEQUENCE [LARGE SCALE GENOMIC DNA]</scope>
    <source>
        <strain evidence="9 10">DSM 14055</strain>
    </source>
</reference>
<dbReference type="InterPro" id="IPR004610">
    <property type="entry name" value="RecJ"/>
</dbReference>
<dbReference type="GO" id="GO:0008409">
    <property type="term" value="F:5'-3' exonuclease activity"/>
    <property type="evidence" value="ECO:0007669"/>
    <property type="project" value="InterPro"/>
</dbReference>
<evidence type="ECO:0000256" key="1">
    <source>
        <dbReference type="ARBA" id="ARBA00005915"/>
    </source>
</evidence>
<dbReference type="InterPro" id="IPR051673">
    <property type="entry name" value="SSDNA_exonuclease_RecJ"/>
</dbReference>
<dbReference type="PANTHER" id="PTHR30255:SF2">
    <property type="entry name" value="SINGLE-STRANDED-DNA-SPECIFIC EXONUCLEASE RECJ"/>
    <property type="match status" value="1"/>
</dbReference>
<gene>
    <name evidence="9" type="primary">recJ</name>
    <name evidence="9" type="ORF">GFC01_07785</name>
</gene>
<dbReference type="PANTHER" id="PTHR30255">
    <property type="entry name" value="SINGLE-STRANDED-DNA-SPECIFIC EXONUCLEASE RECJ"/>
    <property type="match status" value="1"/>
</dbReference>
<dbReference type="InterPro" id="IPR027417">
    <property type="entry name" value="P-loop_NTPase"/>
</dbReference>
<evidence type="ECO:0000256" key="5">
    <source>
        <dbReference type="ARBA" id="ARBA00022839"/>
    </source>
</evidence>
<evidence type="ECO:0000256" key="2">
    <source>
        <dbReference type="ARBA" id="ARBA00019841"/>
    </source>
</evidence>
<dbReference type="SUPFAM" id="SSF64182">
    <property type="entry name" value="DHH phosphoesterases"/>
    <property type="match status" value="1"/>
</dbReference>
<dbReference type="GO" id="GO:0006310">
    <property type="term" value="P:DNA recombination"/>
    <property type="evidence" value="ECO:0007669"/>
    <property type="project" value="InterPro"/>
</dbReference>
<protein>
    <recommendedName>
        <fullName evidence="2">Single-stranded-DNA-specific exonuclease RecJ</fullName>
    </recommendedName>
</protein>
<dbReference type="GO" id="GO:0006281">
    <property type="term" value="P:DNA repair"/>
    <property type="evidence" value="ECO:0007669"/>
    <property type="project" value="InterPro"/>
</dbReference>
<dbReference type="InterPro" id="IPR001667">
    <property type="entry name" value="DDH_dom"/>
</dbReference>
<keyword evidence="3" id="KW-0540">Nuclease</keyword>
<dbReference type="GO" id="GO:0003676">
    <property type="term" value="F:nucleic acid binding"/>
    <property type="evidence" value="ECO:0007669"/>
    <property type="project" value="InterPro"/>
</dbReference>
<keyword evidence="4" id="KW-0378">Hydrolase</keyword>
<comment type="similarity">
    <text evidence="1">Belongs to the RecJ family.</text>
</comment>